<evidence type="ECO:0000256" key="1">
    <source>
        <dbReference type="ARBA" id="ARBA00007358"/>
    </source>
</evidence>
<dbReference type="STRING" id="1121919.SAMN02745975_03639"/>
<feature type="domain" description="Alcohol dehydrogenase iron-type/glycerol dehydrogenase GldA" evidence="3">
    <location>
        <begin position="8"/>
        <end position="180"/>
    </location>
</feature>
<dbReference type="GO" id="GO:0046872">
    <property type="term" value="F:metal ion binding"/>
    <property type="evidence" value="ECO:0007669"/>
    <property type="project" value="InterPro"/>
</dbReference>
<feature type="domain" description="Fe-containing alcohol dehydrogenase-like C-terminal" evidence="4">
    <location>
        <begin position="191"/>
        <end position="386"/>
    </location>
</feature>
<dbReference type="InterPro" id="IPR056798">
    <property type="entry name" value="ADH_Fe_C"/>
</dbReference>
<dbReference type="InterPro" id="IPR039697">
    <property type="entry name" value="Alcohol_dehydrogenase_Fe"/>
</dbReference>
<dbReference type="EMBL" id="FQZV01000073">
    <property type="protein sequence ID" value="SHK09883.1"/>
    <property type="molecule type" value="Genomic_DNA"/>
</dbReference>
<keyword evidence="2" id="KW-0560">Oxidoreductase</keyword>
<evidence type="ECO:0000256" key="2">
    <source>
        <dbReference type="ARBA" id="ARBA00023002"/>
    </source>
</evidence>
<organism evidence="5 6">
    <name type="scientific">Geosporobacter subterraneus DSM 17957</name>
    <dbReference type="NCBI Taxonomy" id="1121919"/>
    <lineage>
        <taxon>Bacteria</taxon>
        <taxon>Bacillati</taxon>
        <taxon>Bacillota</taxon>
        <taxon>Clostridia</taxon>
        <taxon>Peptostreptococcales</taxon>
        <taxon>Thermotaleaceae</taxon>
        <taxon>Geosporobacter</taxon>
    </lineage>
</organism>
<protein>
    <submittedName>
        <fullName evidence="5">1,3-propanediol dehydrogenase</fullName>
    </submittedName>
</protein>
<dbReference type="CDD" id="cd08551">
    <property type="entry name" value="Fe-ADH"/>
    <property type="match status" value="1"/>
</dbReference>
<dbReference type="Pfam" id="PF00465">
    <property type="entry name" value="Fe-ADH"/>
    <property type="match status" value="1"/>
</dbReference>
<evidence type="ECO:0000313" key="6">
    <source>
        <dbReference type="Proteomes" id="UP000184536"/>
    </source>
</evidence>
<dbReference type="SUPFAM" id="SSF56796">
    <property type="entry name" value="Dehydroquinate synthase-like"/>
    <property type="match status" value="1"/>
</dbReference>
<dbReference type="AlphaFoldDB" id="A0A1M6PPK8"/>
<dbReference type="InterPro" id="IPR001670">
    <property type="entry name" value="ADH_Fe/GldA"/>
</dbReference>
<reference evidence="6" key="1">
    <citation type="submission" date="2016-11" db="EMBL/GenBank/DDBJ databases">
        <authorList>
            <person name="Varghese N."/>
            <person name="Submissions S."/>
        </authorList>
    </citation>
    <scope>NUCLEOTIDE SEQUENCE [LARGE SCALE GENOMIC DNA]</scope>
    <source>
        <strain evidence="6">DSM 17957</strain>
    </source>
</reference>
<dbReference type="GO" id="GO:0004022">
    <property type="term" value="F:alcohol dehydrogenase (NAD+) activity"/>
    <property type="evidence" value="ECO:0007669"/>
    <property type="project" value="TreeGrafter"/>
</dbReference>
<dbReference type="Gene3D" id="3.40.50.1970">
    <property type="match status" value="1"/>
</dbReference>
<dbReference type="PANTHER" id="PTHR11496:SF102">
    <property type="entry name" value="ALCOHOL DEHYDROGENASE 4"/>
    <property type="match status" value="1"/>
</dbReference>
<dbReference type="FunFam" id="1.20.1090.10:FF:000001">
    <property type="entry name" value="Aldehyde-alcohol dehydrogenase"/>
    <property type="match status" value="1"/>
</dbReference>
<name>A0A1M6PPK8_9FIRM</name>
<comment type="similarity">
    <text evidence="1">Belongs to the iron-containing alcohol dehydrogenase family.</text>
</comment>
<gene>
    <name evidence="5" type="ORF">SAMN02745975_03639</name>
</gene>
<dbReference type="Gene3D" id="1.20.1090.10">
    <property type="entry name" value="Dehydroquinate synthase-like - alpha domain"/>
    <property type="match status" value="1"/>
</dbReference>
<evidence type="ECO:0000259" key="4">
    <source>
        <dbReference type="Pfam" id="PF25137"/>
    </source>
</evidence>
<dbReference type="Pfam" id="PF25137">
    <property type="entry name" value="ADH_Fe_C"/>
    <property type="match status" value="1"/>
</dbReference>
<proteinExistence type="inferred from homology"/>
<dbReference type="FunFam" id="3.40.50.1970:FF:000003">
    <property type="entry name" value="Alcohol dehydrogenase, iron-containing"/>
    <property type="match status" value="1"/>
</dbReference>
<evidence type="ECO:0000313" key="5">
    <source>
        <dbReference type="EMBL" id="SHK09883.1"/>
    </source>
</evidence>
<dbReference type="Proteomes" id="UP000184536">
    <property type="component" value="Unassembled WGS sequence"/>
</dbReference>
<dbReference type="RefSeq" id="WP_110942606.1">
    <property type="nucleotide sequence ID" value="NZ_FQZV01000073.1"/>
</dbReference>
<sequence>MEFQFLVPVKIVFGQGKIKETGNLCKSLGTRAVIVTGKNSAKKSSALDRLLESLETENISAVVYDQVVGEPDVIAVDRGVTFLKEEGCDMVIGLGGGSALDVAKTMAMIAVHGGSAQNYFGAKASQSLMLKDGLPFIAVPTTSGTASEVTRNAVIKNLENGLKQSIYADNMFAKLAILDPDLTLTAPPKVTAEAGMDAFTHGLESYLSIKANPLTEALSYKAVGLIFNSLERAVKNSLDIEARKNMTLGSLIAGVSFGNAGLGLCHGISPALGSLYPVTHGVSNAVLLPYVLEYNKDIAFNKISDLYLFLDERDDHLSTYHKADIVIDKIRELNNRIGIPERLREIGVERKDFARLVELTFEGRSVYNNPKKVSAQDVYKLLEAAY</sequence>
<dbReference type="OrthoDB" id="9804734at2"/>
<evidence type="ECO:0000259" key="3">
    <source>
        <dbReference type="Pfam" id="PF00465"/>
    </source>
</evidence>
<accession>A0A1M6PPK8</accession>
<keyword evidence="6" id="KW-1185">Reference proteome</keyword>
<dbReference type="PANTHER" id="PTHR11496">
    <property type="entry name" value="ALCOHOL DEHYDROGENASE"/>
    <property type="match status" value="1"/>
</dbReference>